<dbReference type="STRING" id="1838280.A6M21_13855"/>
<dbReference type="AlphaFoldDB" id="A0A1B7LC37"/>
<keyword evidence="13" id="KW-0961">Cell wall biogenesis/degradation</keyword>
<comment type="catalytic activity">
    <reaction evidence="16">
        <text>di-trans,octa-cis-undecaprenyl diphosphate + H2O = di-trans,octa-cis-undecaprenyl phosphate + phosphate + H(+)</text>
        <dbReference type="Rhea" id="RHEA:28094"/>
        <dbReference type="ChEBI" id="CHEBI:15377"/>
        <dbReference type="ChEBI" id="CHEBI:15378"/>
        <dbReference type="ChEBI" id="CHEBI:43474"/>
        <dbReference type="ChEBI" id="CHEBI:58405"/>
        <dbReference type="ChEBI" id="CHEBI:60392"/>
        <dbReference type="EC" id="3.6.1.27"/>
    </reaction>
</comment>
<dbReference type="Proteomes" id="UP000078532">
    <property type="component" value="Unassembled WGS sequence"/>
</dbReference>
<dbReference type="GO" id="GO:0046677">
    <property type="term" value="P:response to antibiotic"/>
    <property type="evidence" value="ECO:0007669"/>
    <property type="project" value="UniProtKB-KW"/>
</dbReference>
<dbReference type="GO" id="GO:0008360">
    <property type="term" value="P:regulation of cell shape"/>
    <property type="evidence" value="ECO:0007669"/>
    <property type="project" value="UniProtKB-KW"/>
</dbReference>
<dbReference type="PANTHER" id="PTHR30622">
    <property type="entry name" value="UNDECAPRENYL-DIPHOSPHATASE"/>
    <property type="match status" value="1"/>
</dbReference>
<feature type="transmembrane region" description="Helical" evidence="17">
    <location>
        <begin position="258"/>
        <end position="277"/>
    </location>
</feature>
<name>A0A1B7LC37_9FIRM</name>
<evidence type="ECO:0000256" key="4">
    <source>
        <dbReference type="ARBA" id="ARBA00021581"/>
    </source>
</evidence>
<feature type="transmembrane region" description="Helical" evidence="17">
    <location>
        <begin position="107"/>
        <end position="130"/>
    </location>
</feature>
<feature type="transmembrane region" description="Helical" evidence="17">
    <location>
        <begin position="39"/>
        <end position="59"/>
    </location>
</feature>
<feature type="transmembrane region" description="Helical" evidence="17">
    <location>
        <begin position="190"/>
        <end position="212"/>
    </location>
</feature>
<evidence type="ECO:0000256" key="7">
    <source>
        <dbReference type="ARBA" id="ARBA00022801"/>
    </source>
</evidence>
<keyword evidence="6 17" id="KW-0812">Transmembrane</keyword>
<feature type="transmembrane region" description="Helical" evidence="17">
    <location>
        <begin position="224"/>
        <end position="246"/>
    </location>
</feature>
<evidence type="ECO:0000256" key="14">
    <source>
        <dbReference type="ARBA" id="ARBA00032707"/>
    </source>
</evidence>
<keyword evidence="11 17" id="KW-0472">Membrane</keyword>
<accession>A0A1B7LC37</accession>
<evidence type="ECO:0000256" key="11">
    <source>
        <dbReference type="ARBA" id="ARBA00023136"/>
    </source>
</evidence>
<evidence type="ECO:0000256" key="3">
    <source>
        <dbReference type="ARBA" id="ARBA00012374"/>
    </source>
</evidence>
<evidence type="ECO:0000313" key="19">
    <source>
        <dbReference type="Proteomes" id="UP000078532"/>
    </source>
</evidence>
<evidence type="ECO:0000256" key="9">
    <source>
        <dbReference type="ARBA" id="ARBA00022984"/>
    </source>
</evidence>
<keyword evidence="8" id="KW-0133">Cell shape</keyword>
<evidence type="ECO:0000256" key="13">
    <source>
        <dbReference type="ARBA" id="ARBA00023316"/>
    </source>
</evidence>
<dbReference type="PANTHER" id="PTHR30622:SF2">
    <property type="entry name" value="UNDECAPRENYL-DIPHOSPHATASE"/>
    <property type="match status" value="1"/>
</dbReference>
<comment type="similarity">
    <text evidence="2">Belongs to the UppP family.</text>
</comment>
<organism evidence="18 19">
    <name type="scientific">Desulfotomaculum copahuensis</name>
    <dbReference type="NCBI Taxonomy" id="1838280"/>
    <lineage>
        <taxon>Bacteria</taxon>
        <taxon>Bacillati</taxon>
        <taxon>Bacillota</taxon>
        <taxon>Clostridia</taxon>
        <taxon>Eubacteriales</taxon>
        <taxon>Desulfotomaculaceae</taxon>
        <taxon>Desulfotomaculum</taxon>
    </lineage>
</organism>
<sequence length="278" mass="29732">MEPAIVAGIIEGVVEWLPVSSKTMITLYFAIVGVNVQSGYNLGLIANFGSFFAAIYYFRKETWGILKSLRRPLADEPYARLLRFIFLGTLATGVIGVPIYVMVQNTFSVIGGSIAMLLIGVLLLITSFIVRGKEKLVEKATNSSESNKLITTRVSLITGAMQGLAALPGISRSAVTMTPLLWMGFSAEEALRLSFLLDVVALLGAGVVPVLIGHGGREAIAQFGAGATLVMLVVAAVISFLAIRIVLDLARRLRTSTVTLIIGILTIVVPLWAIIGLR</sequence>
<evidence type="ECO:0000313" key="18">
    <source>
        <dbReference type="EMBL" id="OAT80298.1"/>
    </source>
</evidence>
<keyword evidence="7" id="KW-0378">Hydrolase</keyword>
<evidence type="ECO:0000256" key="6">
    <source>
        <dbReference type="ARBA" id="ARBA00022692"/>
    </source>
</evidence>
<evidence type="ECO:0000256" key="10">
    <source>
        <dbReference type="ARBA" id="ARBA00022989"/>
    </source>
</evidence>
<gene>
    <name evidence="18" type="ORF">A6M21_13855</name>
</gene>
<dbReference type="InterPro" id="IPR003824">
    <property type="entry name" value="UppP"/>
</dbReference>
<dbReference type="EC" id="3.6.1.27" evidence="3"/>
<keyword evidence="12" id="KW-0046">Antibiotic resistance</keyword>
<dbReference type="GO" id="GO:0050380">
    <property type="term" value="F:undecaprenyl-diphosphatase activity"/>
    <property type="evidence" value="ECO:0007669"/>
    <property type="project" value="UniProtKB-EC"/>
</dbReference>
<dbReference type="GO" id="GO:0005886">
    <property type="term" value="C:plasma membrane"/>
    <property type="evidence" value="ECO:0007669"/>
    <property type="project" value="UniProtKB-SubCell"/>
</dbReference>
<evidence type="ECO:0000256" key="17">
    <source>
        <dbReference type="SAM" id="Phobius"/>
    </source>
</evidence>
<dbReference type="GO" id="GO:0009252">
    <property type="term" value="P:peptidoglycan biosynthetic process"/>
    <property type="evidence" value="ECO:0007669"/>
    <property type="project" value="UniProtKB-KW"/>
</dbReference>
<reference evidence="18 19" key="1">
    <citation type="submission" date="2016-04" db="EMBL/GenBank/DDBJ databases">
        <authorList>
            <person name="Evans L.H."/>
            <person name="Alamgir A."/>
            <person name="Owens N."/>
            <person name="Weber N.D."/>
            <person name="Virtaneva K."/>
            <person name="Barbian K."/>
            <person name="Babar A."/>
            <person name="Rosenke K."/>
        </authorList>
    </citation>
    <scope>NUCLEOTIDE SEQUENCE [LARGE SCALE GENOMIC DNA]</scope>
    <source>
        <strain evidence="18 19">LMa1</strain>
    </source>
</reference>
<evidence type="ECO:0000256" key="15">
    <source>
        <dbReference type="ARBA" id="ARBA00032932"/>
    </source>
</evidence>
<keyword evidence="19" id="KW-1185">Reference proteome</keyword>
<evidence type="ECO:0000256" key="16">
    <source>
        <dbReference type="ARBA" id="ARBA00047594"/>
    </source>
</evidence>
<keyword evidence="5" id="KW-1003">Cell membrane</keyword>
<comment type="caution">
    <text evidence="18">The sequence shown here is derived from an EMBL/GenBank/DDBJ whole genome shotgun (WGS) entry which is preliminary data.</text>
</comment>
<dbReference type="GO" id="GO:0071555">
    <property type="term" value="P:cell wall organization"/>
    <property type="evidence" value="ECO:0007669"/>
    <property type="project" value="UniProtKB-KW"/>
</dbReference>
<dbReference type="Pfam" id="PF02673">
    <property type="entry name" value="BacA"/>
    <property type="match status" value="1"/>
</dbReference>
<comment type="subcellular location">
    <subcellularLocation>
        <location evidence="1">Cell membrane</location>
        <topology evidence="1">Multi-pass membrane protein</topology>
    </subcellularLocation>
</comment>
<keyword evidence="10 17" id="KW-1133">Transmembrane helix</keyword>
<evidence type="ECO:0000256" key="5">
    <source>
        <dbReference type="ARBA" id="ARBA00022475"/>
    </source>
</evidence>
<dbReference type="EMBL" id="LYVF01000182">
    <property type="protein sequence ID" value="OAT80298.1"/>
    <property type="molecule type" value="Genomic_DNA"/>
</dbReference>
<keyword evidence="9" id="KW-0573">Peptidoglycan synthesis</keyword>
<evidence type="ECO:0000256" key="1">
    <source>
        <dbReference type="ARBA" id="ARBA00004651"/>
    </source>
</evidence>
<evidence type="ECO:0000256" key="12">
    <source>
        <dbReference type="ARBA" id="ARBA00023251"/>
    </source>
</evidence>
<feature type="transmembrane region" description="Helical" evidence="17">
    <location>
        <begin position="80"/>
        <end position="101"/>
    </location>
</feature>
<protein>
    <recommendedName>
        <fullName evidence="4">Undecaprenyl-diphosphatase</fullName>
        <ecNumber evidence="3">3.6.1.27</ecNumber>
    </recommendedName>
    <alternativeName>
        <fullName evidence="15">Bacitracin resistance protein</fullName>
    </alternativeName>
    <alternativeName>
        <fullName evidence="14">Undecaprenyl pyrophosphate phosphatase</fullName>
    </alternativeName>
</protein>
<proteinExistence type="inferred from homology"/>
<evidence type="ECO:0000256" key="8">
    <source>
        <dbReference type="ARBA" id="ARBA00022960"/>
    </source>
</evidence>
<evidence type="ECO:0000256" key="2">
    <source>
        <dbReference type="ARBA" id="ARBA00010621"/>
    </source>
</evidence>